<reference evidence="1 2" key="1">
    <citation type="journal article" date="2015" name="Genome Announc.">
        <title>Draft Genome Sequences of Marine Isolates of Thalassomonas viridans and Thalassomonas actiniarum.</title>
        <authorList>
            <person name="Olonade I."/>
            <person name="van Zyl L.J."/>
            <person name="Trindade M."/>
        </authorList>
    </citation>
    <scope>NUCLEOTIDE SEQUENCE [LARGE SCALE GENOMIC DNA]</scope>
    <source>
        <strain evidence="1 2">A5K-106</strain>
    </source>
</reference>
<name>A0AAE9YVB0_9GAMM</name>
<dbReference type="KEGG" id="tact:SG35_010385"/>
<dbReference type="EMBL" id="CP059735">
    <property type="protein sequence ID" value="WDE00995.1"/>
    <property type="molecule type" value="Genomic_DNA"/>
</dbReference>
<organism evidence="1 2">
    <name type="scientific">Thalassomonas actiniarum</name>
    <dbReference type="NCBI Taxonomy" id="485447"/>
    <lineage>
        <taxon>Bacteria</taxon>
        <taxon>Pseudomonadati</taxon>
        <taxon>Pseudomonadota</taxon>
        <taxon>Gammaproteobacteria</taxon>
        <taxon>Alteromonadales</taxon>
        <taxon>Colwelliaceae</taxon>
        <taxon>Thalassomonas</taxon>
    </lineage>
</organism>
<evidence type="ECO:0000313" key="1">
    <source>
        <dbReference type="EMBL" id="WDE00995.1"/>
    </source>
</evidence>
<proteinExistence type="predicted"/>
<protein>
    <submittedName>
        <fullName evidence="1">Uncharacterized protein</fullName>
    </submittedName>
</protein>
<gene>
    <name evidence="1" type="ORF">SG35_010385</name>
</gene>
<dbReference type="AlphaFoldDB" id="A0AAE9YVB0"/>
<dbReference type="Proteomes" id="UP000032568">
    <property type="component" value="Chromosome"/>
</dbReference>
<accession>A0AAE9YVB0</accession>
<sequence>MVFEVLIDGKPLSELALAFEATLGDDCEGGYVGALGSFDVLKNAVKTTKNDRQLIMPLMCECGRWECAFIVCRMRVGSKLVRWSHWQHDYRDESYRPGDFDGFDYSGFTTLVFEKSAYMQELKKAQRIAEAFDDSEQNPA</sequence>
<evidence type="ECO:0000313" key="2">
    <source>
        <dbReference type="Proteomes" id="UP000032568"/>
    </source>
</evidence>
<dbReference type="RefSeq" id="WP_044836254.1">
    <property type="nucleotide sequence ID" value="NZ_CP059735.1"/>
</dbReference>
<reference evidence="1 2" key="2">
    <citation type="journal article" date="2022" name="Mar. Drugs">
        <title>Bioassay-Guided Fractionation Leads to the Detection of Cholic Acid Generated by the Rare Thalassomonas sp.</title>
        <authorList>
            <person name="Pheiffer F."/>
            <person name="Schneider Y.K."/>
            <person name="Hansen E.H."/>
            <person name="Andersen J.H."/>
            <person name="Isaksson J."/>
            <person name="Busche T."/>
            <person name="R C."/>
            <person name="Kalinowski J."/>
            <person name="Zyl L.V."/>
            <person name="Trindade M."/>
        </authorList>
    </citation>
    <scope>NUCLEOTIDE SEQUENCE [LARGE SCALE GENOMIC DNA]</scope>
    <source>
        <strain evidence="1 2">A5K-106</strain>
    </source>
</reference>
<keyword evidence="2" id="KW-1185">Reference proteome</keyword>